<keyword evidence="4" id="KW-1185">Reference proteome</keyword>
<dbReference type="EMBL" id="SJPR01000003">
    <property type="protein sequence ID" value="TWT96898.1"/>
    <property type="molecule type" value="Genomic_DNA"/>
</dbReference>
<protein>
    <recommendedName>
        <fullName evidence="2">Dockerin domain-containing protein</fullName>
    </recommendedName>
</protein>
<feature type="signal peptide" evidence="1">
    <location>
        <begin position="1"/>
        <end position="23"/>
    </location>
</feature>
<reference evidence="3 4" key="1">
    <citation type="submission" date="2019-02" db="EMBL/GenBank/DDBJ databases">
        <title>Deep-cultivation of Planctomycetes and their phenomic and genomic characterization uncovers novel biology.</title>
        <authorList>
            <person name="Wiegand S."/>
            <person name="Jogler M."/>
            <person name="Boedeker C."/>
            <person name="Pinto D."/>
            <person name="Vollmers J."/>
            <person name="Rivas-Marin E."/>
            <person name="Kohn T."/>
            <person name="Peeters S.H."/>
            <person name="Heuer A."/>
            <person name="Rast P."/>
            <person name="Oberbeckmann S."/>
            <person name="Bunk B."/>
            <person name="Jeske O."/>
            <person name="Meyerdierks A."/>
            <person name="Storesund J.E."/>
            <person name="Kallscheuer N."/>
            <person name="Luecker S."/>
            <person name="Lage O.M."/>
            <person name="Pohl T."/>
            <person name="Merkel B.J."/>
            <person name="Hornburger P."/>
            <person name="Mueller R.-W."/>
            <person name="Bruemmer F."/>
            <person name="Labrenz M."/>
            <person name="Spormann A.M."/>
            <person name="Op Den Camp H."/>
            <person name="Overmann J."/>
            <person name="Amann R."/>
            <person name="Jetten M.S.M."/>
            <person name="Mascher T."/>
            <person name="Medema M.H."/>
            <person name="Devos D.P."/>
            <person name="Kaster A.-K."/>
            <person name="Ovreas L."/>
            <person name="Rohde M."/>
            <person name="Galperin M.Y."/>
            <person name="Jogler C."/>
        </authorList>
    </citation>
    <scope>NUCLEOTIDE SEQUENCE [LARGE SCALE GENOMIC DNA]</scope>
    <source>
        <strain evidence="3 4">Pla108</strain>
    </source>
</reference>
<feature type="chain" id="PRO_5022900256" description="Dockerin domain-containing protein" evidence="1">
    <location>
        <begin position="24"/>
        <end position="328"/>
    </location>
</feature>
<name>A0A5C6AC47_9BACT</name>
<comment type="caution">
    <text evidence="3">The sequence shown here is derived from an EMBL/GenBank/DDBJ whole genome shotgun (WGS) entry which is preliminary data.</text>
</comment>
<gene>
    <name evidence="3" type="ORF">Pla108_26730</name>
</gene>
<dbReference type="InterPro" id="IPR036439">
    <property type="entry name" value="Dockerin_dom_sf"/>
</dbReference>
<evidence type="ECO:0000313" key="3">
    <source>
        <dbReference type="EMBL" id="TWT96898.1"/>
    </source>
</evidence>
<dbReference type="PROSITE" id="PS51766">
    <property type="entry name" value="DOCKERIN"/>
    <property type="match status" value="1"/>
</dbReference>
<organism evidence="3 4">
    <name type="scientific">Botrimarina colliarenosi</name>
    <dbReference type="NCBI Taxonomy" id="2528001"/>
    <lineage>
        <taxon>Bacteria</taxon>
        <taxon>Pseudomonadati</taxon>
        <taxon>Planctomycetota</taxon>
        <taxon>Planctomycetia</taxon>
        <taxon>Pirellulales</taxon>
        <taxon>Lacipirellulaceae</taxon>
        <taxon>Botrimarina</taxon>
    </lineage>
</organism>
<evidence type="ECO:0000259" key="2">
    <source>
        <dbReference type="PROSITE" id="PS51766"/>
    </source>
</evidence>
<accession>A0A5C6AC47</accession>
<dbReference type="InterPro" id="IPR016134">
    <property type="entry name" value="Dockerin_dom"/>
</dbReference>
<dbReference type="OrthoDB" id="271292at2"/>
<dbReference type="Proteomes" id="UP000317421">
    <property type="component" value="Unassembled WGS sequence"/>
</dbReference>
<dbReference type="Gene3D" id="1.10.1330.10">
    <property type="entry name" value="Dockerin domain"/>
    <property type="match status" value="1"/>
</dbReference>
<dbReference type="SUPFAM" id="SSF63446">
    <property type="entry name" value="Type I dockerin domain"/>
    <property type="match status" value="1"/>
</dbReference>
<evidence type="ECO:0000256" key="1">
    <source>
        <dbReference type="SAM" id="SignalP"/>
    </source>
</evidence>
<dbReference type="PROSITE" id="PS00018">
    <property type="entry name" value="EF_HAND_1"/>
    <property type="match status" value="2"/>
</dbReference>
<dbReference type="GO" id="GO:0000272">
    <property type="term" value="P:polysaccharide catabolic process"/>
    <property type="evidence" value="ECO:0007669"/>
    <property type="project" value="InterPro"/>
</dbReference>
<sequence length="328" mass="33372" precursor="true">MNSLRTLLTPLALLLVTASPLLAAKIDLRLDVTYAGAVPSAGGTWKLFAKTDEVGLFSLGTTLLGVNAAITPELPRGRVNGSASDNAGFATFSNKSIGATQELYLAQQVAPMSAAQQGVFYGVGTLDNGSPNYPGRQAGTSSLGPNITSLTAVQSVPWALADPLWATGVTVASGTFAVGATPRFSASAGDLEGSLLTSLGGLSAPGDITLDVAFTTLVSTNLDFGVATGDYNGDGRVNAADYTYWRDRLNQNVTPLTSADGNGDGVINGLDYTVWTTHYGDVAPVGIALAVPEPGALFSAALGGLLLAGKRLSHCGRPGKTKHSGGIA</sequence>
<dbReference type="AlphaFoldDB" id="A0A5C6AC47"/>
<proteinExistence type="predicted"/>
<feature type="domain" description="Dockerin" evidence="2">
    <location>
        <begin position="224"/>
        <end position="285"/>
    </location>
</feature>
<dbReference type="GO" id="GO:0004553">
    <property type="term" value="F:hydrolase activity, hydrolyzing O-glycosyl compounds"/>
    <property type="evidence" value="ECO:0007669"/>
    <property type="project" value="InterPro"/>
</dbReference>
<dbReference type="InterPro" id="IPR002105">
    <property type="entry name" value="Dockerin_1_rpt"/>
</dbReference>
<keyword evidence="1" id="KW-0732">Signal</keyword>
<dbReference type="InterPro" id="IPR018247">
    <property type="entry name" value="EF_Hand_1_Ca_BS"/>
</dbReference>
<evidence type="ECO:0000313" key="4">
    <source>
        <dbReference type="Proteomes" id="UP000317421"/>
    </source>
</evidence>
<dbReference type="Pfam" id="PF00404">
    <property type="entry name" value="Dockerin_1"/>
    <property type="match status" value="1"/>
</dbReference>
<dbReference type="CDD" id="cd14256">
    <property type="entry name" value="Dockerin_I"/>
    <property type="match status" value="1"/>
</dbReference>
<dbReference type="RefSeq" id="WP_146445399.1">
    <property type="nucleotide sequence ID" value="NZ_SJPR01000003.1"/>
</dbReference>